<dbReference type="Pfam" id="PF09580">
    <property type="entry name" value="Spore_YhcN_YlaJ"/>
    <property type="match status" value="1"/>
</dbReference>
<evidence type="ECO:0000313" key="2">
    <source>
        <dbReference type="EMBL" id="TXL68082.1"/>
    </source>
</evidence>
<feature type="region of interest" description="Disordered" evidence="1">
    <location>
        <begin position="23"/>
        <end position="83"/>
    </location>
</feature>
<reference evidence="2 3" key="1">
    <citation type="submission" date="2019-06" db="EMBL/GenBank/DDBJ databases">
        <title>Cerasibacillus sp. nov., isolated from maize field.</title>
        <authorList>
            <person name="Lin S.-Y."/>
            <person name="Tsai C.-F."/>
            <person name="Young C.-C."/>
        </authorList>
    </citation>
    <scope>NUCLEOTIDE SEQUENCE [LARGE SCALE GENOMIC DNA]</scope>
    <source>
        <strain evidence="2 3">CC-CFT480</strain>
    </source>
</reference>
<dbReference type="RefSeq" id="WP_147665818.1">
    <property type="nucleotide sequence ID" value="NZ_VDUW01000001.1"/>
</dbReference>
<keyword evidence="3" id="KW-1185">Reference proteome</keyword>
<organism evidence="2 3">
    <name type="scientific">Cerasibacillus terrae</name>
    <dbReference type="NCBI Taxonomy" id="2498845"/>
    <lineage>
        <taxon>Bacteria</taxon>
        <taxon>Bacillati</taxon>
        <taxon>Bacillota</taxon>
        <taxon>Bacilli</taxon>
        <taxon>Bacillales</taxon>
        <taxon>Bacillaceae</taxon>
        <taxon>Cerasibacillus</taxon>
    </lineage>
</organism>
<dbReference type="OrthoDB" id="2969417at2"/>
<evidence type="ECO:0000256" key="1">
    <source>
        <dbReference type="SAM" id="MobiDB-lite"/>
    </source>
</evidence>
<evidence type="ECO:0000313" key="3">
    <source>
        <dbReference type="Proteomes" id="UP000321574"/>
    </source>
</evidence>
<accession>A0A5C8P421</accession>
<dbReference type="Proteomes" id="UP000321574">
    <property type="component" value="Unassembled WGS sequence"/>
</dbReference>
<protein>
    <recommendedName>
        <fullName evidence="4">Sporulation protein</fullName>
    </recommendedName>
</protein>
<sequence>MRIKPILIVVLCFGCIACSPDKDPKVNNETNHSQPMHYETKNEEKNRHGVREKSIGEQGGYPQSKQQEQNRGKEEGPYTDLFTNDESIKIEEHLKGMKEIKQAQVASSDERVVVGVILSNRFEAQSDIAEQIKTSVKEMAPDKTVVVYTDDIHWDRMRNLQSRIKQINIQDEPNLLEKWFE</sequence>
<name>A0A5C8P421_9BACI</name>
<gene>
    <name evidence="2" type="ORF">FHP05_03430</name>
</gene>
<comment type="caution">
    <text evidence="2">The sequence shown here is derived from an EMBL/GenBank/DDBJ whole genome shotgun (WGS) entry which is preliminary data.</text>
</comment>
<proteinExistence type="predicted"/>
<dbReference type="InterPro" id="IPR019076">
    <property type="entry name" value="Spore_lipoprot_YhcN/YlaJ-like"/>
</dbReference>
<dbReference type="AlphaFoldDB" id="A0A5C8P421"/>
<evidence type="ECO:0008006" key="4">
    <source>
        <dbReference type="Google" id="ProtNLM"/>
    </source>
</evidence>
<feature type="compositionally biased region" description="Basic and acidic residues" evidence="1">
    <location>
        <begin position="38"/>
        <end position="55"/>
    </location>
</feature>
<dbReference type="EMBL" id="VDUW01000001">
    <property type="protein sequence ID" value="TXL68082.1"/>
    <property type="molecule type" value="Genomic_DNA"/>
</dbReference>